<dbReference type="InterPro" id="IPR029044">
    <property type="entry name" value="Nucleotide-diphossugar_trans"/>
</dbReference>
<keyword evidence="1" id="KW-0472">Membrane</keyword>
<evidence type="ECO:0000256" key="1">
    <source>
        <dbReference type="SAM" id="Phobius"/>
    </source>
</evidence>
<dbReference type="CDD" id="cd00761">
    <property type="entry name" value="Glyco_tranf_GTA_type"/>
    <property type="match status" value="1"/>
</dbReference>
<dbReference type="GO" id="GO:0016740">
    <property type="term" value="F:transferase activity"/>
    <property type="evidence" value="ECO:0007669"/>
    <property type="project" value="UniProtKB-KW"/>
</dbReference>
<dbReference type="SUPFAM" id="SSF53448">
    <property type="entry name" value="Nucleotide-diphospho-sugar transferases"/>
    <property type="match status" value="1"/>
</dbReference>
<dbReference type="InterPro" id="IPR050834">
    <property type="entry name" value="Glycosyltransf_2"/>
</dbReference>
<accession>A0A4Y9QZS9</accession>
<keyword evidence="1" id="KW-0812">Transmembrane</keyword>
<evidence type="ECO:0000259" key="2">
    <source>
        <dbReference type="Pfam" id="PF00535"/>
    </source>
</evidence>
<dbReference type="PANTHER" id="PTHR43685:SF2">
    <property type="entry name" value="GLYCOSYLTRANSFERASE 2-LIKE DOMAIN-CONTAINING PROTEIN"/>
    <property type="match status" value="1"/>
</dbReference>
<gene>
    <name evidence="3" type="ORF">E4S40_00965</name>
</gene>
<dbReference type="AlphaFoldDB" id="A0A4Y9QZS9"/>
<evidence type="ECO:0000313" key="4">
    <source>
        <dbReference type="Proteomes" id="UP000297647"/>
    </source>
</evidence>
<feature type="domain" description="Glycosyltransferase 2-like" evidence="2">
    <location>
        <begin position="26"/>
        <end position="158"/>
    </location>
</feature>
<feature type="transmembrane region" description="Helical" evidence="1">
    <location>
        <begin position="303"/>
        <end position="321"/>
    </location>
</feature>
<dbReference type="InterPro" id="IPR001173">
    <property type="entry name" value="Glyco_trans_2-like"/>
</dbReference>
<keyword evidence="3" id="KW-0808">Transferase</keyword>
<dbReference type="PANTHER" id="PTHR43685">
    <property type="entry name" value="GLYCOSYLTRANSFERASE"/>
    <property type="match status" value="1"/>
</dbReference>
<organism evidence="3 4">
    <name type="scientific">Algoriphagus kandeliae</name>
    <dbReference type="NCBI Taxonomy" id="2562278"/>
    <lineage>
        <taxon>Bacteria</taxon>
        <taxon>Pseudomonadati</taxon>
        <taxon>Bacteroidota</taxon>
        <taxon>Cytophagia</taxon>
        <taxon>Cytophagales</taxon>
        <taxon>Cyclobacteriaceae</taxon>
        <taxon>Algoriphagus</taxon>
    </lineage>
</organism>
<dbReference type="Pfam" id="PF00535">
    <property type="entry name" value="Glycos_transf_2"/>
    <property type="match status" value="1"/>
</dbReference>
<keyword evidence="4" id="KW-1185">Reference proteome</keyword>
<protein>
    <submittedName>
        <fullName evidence="3">Glycosyltransferase</fullName>
    </submittedName>
</protein>
<dbReference type="Gene3D" id="3.90.550.10">
    <property type="entry name" value="Spore Coat Polysaccharide Biosynthesis Protein SpsA, Chain A"/>
    <property type="match status" value="1"/>
</dbReference>
<dbReference type="Proteomes" id="UP000297647">
    <property type="component" value="Unassembled WGS sequence"/>
</dbReference>
<reference evidence="3 4" key="1">
    <citation type="submission" date="2019-03" db="EMBL/GenBank/DDBJ databases">
        <title>Algoriphagus sp. nov, a new strain isolated from root system soil of mangrove plant Kandelia.</title>
        <authorList>
            <person name="Yin Q."/>
            <person name="Wang K."/>
            <person name="Song Z."/>
        </authorList>
    </citation>
    <scope>NUCLEOTIDE SEQUENCE [LARGE SCALE GENOMIC DNA]</scope>
    <source>
        <strain evidence="3 4">XY-J91</strain>
    </source>
</reference>
<sequence>MFKVFIKPRLLHISFIIVDLKKPQVSILIPNYNKAPYIQETLDSVLAQTYTDWECIIVDDHSTDNSWEILENYAEKDSRFKIYRRPGHLPKGGNVCRNFAFELSKGEFIQWFDSDDLMYNSFLKERLNYISNPEIDFSVFIQESKFYNKEKKNRKKDIIHDFLMLRAVWSGPSMIIKRSFLVKNKLSWIPELTYFQDIYYSIYLINLGRFELNFINDWEWRSITLDHLGYKSDMINDFLINKSQISIHFKALRYLCNGDVLNFYFNWYCYRRVWDIYRLNIDNKQSPYPLFSYLIAPIQFRTISLFEGVFILLFGFISFLFNKINKRISLSFLFRATKKHHSLKVSKI</sequence>
<keyword evidence="1" id="KW-1133">Transmembrane helix</keyword>
<name>A0A4Y9QZS9_9BACT</name>
<comment type="caution">
    <text evidence="3">The sequence shown here is derived from an EMBL/GenBank/DDBJ whole genome shotgun (WGS) entry which is preliminary data.</text>
</comment>
<evidence type="ECO:0000313" key="3">
    <source>
        <dbReference type="EMBL" id="TFV97258.1"/>
    </source>
</evidence>
<proteinExistence type="predicted"/>
<dbReference type="EMBL" id="SPSB01000001">
    <property type="protein sequence ID" value="TFV97258.1"/>
    <property type="molecule type" value="Genomic_DNA"/>
</dbReference>